<feature type="non-terminal residue" evidence="2">
    <location>
        <position position="1"/>
    </location>
</feature>
<evidence type="ECO:0000256" key="1">
    <source>
        <dbReference type="SAM" id="MobiDB-lite"/>
    </source>
</evidence>
<protein>
    <submittedName>
        <fullName evidence="2">2292_t:CDS:1</fullName>
    </submittedName>
</protein>
<dbReference type="Proteomes" id="UP000789396">
    <property type="component" value="Unassembled WGS sequence"/>
</dbReference>
<dbReference type="OrthoDB" id="2436600at2759"/>
<evidence type="ECO:0000313" key="3">
    <source>
        <dbReference type="Proteomes" id="UP000789396"/>
    </source>
</evidence>
<feature type="region of interest" description="Disordered" evidence="1">
    <location>
        <begin position="34"/>
        <end position="56"/>
    </location>
</feature>
<feature type="non-terminal residue" evidence="2">
    <location>
        <position position="56"/>
    </location>
</feature>
<proteinExistence type="predicted"/>
<evidence type="ECO:0000313" key="2">
    <source>
        <dbReference type="EMBL" id="CAG8736561.1"/>
    </source>
</evidence>
<feature type="compositionally biased region" description="Acidic residues" evidence="1">
    <location>
        <begin position="34"/>
        <end position="45"/>
    </location>
</feature>
<name>A0A9N9IIT2_9GLOM</name>
<keyword evidence="3" id="KW-1185">Reference proteome</keyword>
<reference evidence="2" key="1">
    <citation type="submission" date="2021-06" db="EMBL/GenBank/DDBJ databases">
        <authorList>
            <person name="Kallberg Y."/>
            <person name="Tangrot J."/>
            <person name="Rosling A."/>
        </authorList>
    </citation>
    <scope>NUCLEOTIDE SEQUENCE</scope>
    <source>
        <strain evidence="2">IN212</strain>
    </source>
</reference>
<dbReference type="AlphaFoldDB" id="A0A9N9IIT2"/>
<feature type="compositionally biased region" description="Polar residues" evidence="1">
    <location>
        <begin position="46"/>
        <end position="56"/>
    </location>
</feature>
<comment type="caution">
    <text evidence="2">The sequence shown here is derived from an EMBL/GenBank/DDBJ whole genome shotgun (WGS) entry which is preliminary data.</text>
</comment>
<dbReference type="EMBL" id="CAJVPZ010030335">
    <property type="protein sequence ID" value="CAG8736561.1"/>
    <property type="molecule type" value="Genomic_DNA"/>
</dbReference>
<accession>A0A9N9IIT2</accession>
<gene>
    <name evidence="2" type="ORF">RFULGI_LOCUS12530</name>
</gene>
<sequence>MDLEIYINYPEEENTNEILNNQKILTLVTNIEPEDLNDDNSEEDNSAGTIPYTTGS</sequence>
<organism evidence="2 3">
    <name type="scientific">Racocetra fulgida</name>
    <dbReference type="NCBI Taxonomy" id="60492"/>
    <lineage>
        <taxon>Eukaryota</taxon>
        <taxon>Fungi</taxon>
        <taxon>Fungi incertae sedis</taxon>
        <taxon>Mucoromycota</taxon>
        <taxon>Glomeromycotina</taxon>
        <taxon>Glomeromycetes</taxon>
        <taxon>Diversisporales</taxon>
        <taxon>Gigasporaceae</taxon>
        <taxon>Racocetra</taxon>
    </lineage>
</organism>